<accession>A0A510AGN4</accession>
<keyword evidence="4 5" id="KW-0539">Nucleus</keyword>
<protein>
    <submittedName>
        <fullName evidence="8">Mating type protein MAT1-2-1</fullName>
    </submittedName>
</protein>
<dbReference type="GO" id="GO:0000978">
    <property type="term" value="F:RNA polymerase II cis-regulatory region sequence-specific DNA binding"/>
    <property type="evidence" value="ECO:0007669"/>
    <property type="project" value="TreeGrafter"/>
</dbReference>
<dbReference type="InterPro" id="IPR009071">
    <property type="entry name" value="HMG_box_dom"/>
</dbReference>
<dbReference type="FunFam" id="1.10.30.10:FF:000041">
    <property type="entry name" value="HMG box family protein"/>
    <property type="match status" value="1"/>
</dbReference>
<feature type="DNA-binding region" description="HMG box" evidence="5">
    <location>
        <begin position="158"/>
        <end position="226"/>
    </location>
</feature>
<evidence type="ECO:0000256" key="5">
    <source>
        <dbReference type="PROSITE-ProRule" id="PRU00267"/>
    </source>
</evidence>
<evidence type="ECO:0000256" key="1">
    <source>
        <dbReference type="ARBA" id="ARBA00023015"/>
    </source>
</evidence>
<sequence length="383" mass="43412">MFSEFYKPGLRSKNGSTLQPEQMLEEAMDRINQTFAHLNEKNALDRLAGLKTRRELPSFDFPGSDGHILRVKVLSPGQLESSESVGNSGPQTFTILDRVNHISGYPHVRTNEGDLVFVFDPTTTSAEEICKGHGNSEGPKPLTQGVNRITKKHVAEHVPRPMNAFIIYRNTEMKAVREKYPGIGNNDVSRIIGQRWRELDPKIRAHYKELAAKSAREHQVKHPGYKYTPRKPEDVVRRRKRGTVGEHIRNPSIHRSDFTPYRAAVSCRAVPELVDLDGLTNIWVQEPTAQNFDALMEGFDHALGVATDSSGFFENTKYEGATTDNTRFFENAKHEGTTTDNTKYGEASTENTNLIENLQYEITLVDYTKDDGTEDRDSWGRRY</sequence>
<evidence type="ECO:0000256" key="2">
    <source>
        <dbReference type="ARBA" id="ARBA00023125"/>
    </source>
</evidence>
<reference evidence="8" key="1">
    <citation type="submission" date="2017-12" db="EMBL/GenBank/DDBJ databases">
        <title>Structural variation and phylogenetic analysis of the mating-type idiomorphs in the genus Morchella.</title>
        <authorList>
            <person name="Chai H.M."/>
            <person name="Chen W.M."/>
            <person name="Zhang X.L."/>
            <person name="Zhao Y.C."/>
        </authorList>
    </citation>
    <scope>NUCLEOTIDE SEQUENCE</scope>
</reference>
<dbReference type="InterPro" id="IPR051356">
    <property type="entry name" value="SOX/SOX-like_TF"/>
</dbReference>
<dbReference type="Pfam" id="PF00505">
    <property type="entry name" value="HMG_box"/>
    <property type="match status" value="1"/>
</dbReference>
<dbReference type="PROSITE" id="PS50118">
    <property type="entry name" value="HMG_BOX_2"/>
    <property type="match status" value="1"/>
</dbReference>
<keyword evidence="3" id="KW-0804">Transcription</keyword>
<evidence type="ECO:0000313" key="8">
    <source>
        <dbReference type="EMBL" id="AVI61140.1"/>
    </source>
</evidence>
<dbReference type="PANTHER" id="PTHR45789:SF2">
    <property type="entry name" value="FI18025P1"/>
    <property type="match status" value="1"/>
</dbReference>
<dbReference type="GO" id="GO:0000981">
    <property type="term" value="F:DNA-binding transcription factor activity, RNA polymerase II-specific"/>
    <property type="evidence" value="ECO:0007669"/>
    <property type="project" value="TreeGrafter"/>
</dbReference>
<keyword evidence="1" id="KW-0805">Transcription regulation</keyword>
<dbReference type="CDD" id="cd01389">
    <property type="entry name" value="HMG-box_ROX1-like"/>
    <property type="match status" value="1"/>
</dbReference>
<feature type="region of interest" description="Disordered" evidence="6">
    <location>
        <begin position="218"/>
        <end position="242"/>
    </location>
</feature>
<dbReference type="InterPro" id="IPR036910">
    <property type="entry name" value="HMG_box_dom_sf"/>
</dbReference>
<proteinExistence type="predicted"/>
<dbReference type="SMART" id="SM00398">
    <property type="entry name" value="HMG"/>
    <property type="match status" value="1"/>
</dbReference>
<feature type="domain" description="HMG box" evidence="7">
    <location>
        <begin position="158"/>
        <end position="226"/>
    </location>
</feature>
<evidence type="ECO:0000256" key="4">
    <source>
        <dbReference type="ARBA" id="ARBA00023242"/>
    </source>
</evidence>
<evidence type="ECO:0000256" key="3">
    <source>
        <dbReference type="ARBA" id="ARBA00023163"/>
    </source>
</evidence>
<dbReference type="GO" id="GO:0005634">
    <property type="term" value="C:nucleus"/>
    <property type="evidence" value="ECO:0007669"/>
    <property type="project" value="UniProtKB-UniRule"/>
</dbReference>
<organism evidence="8">
    <name type="scientific">Morchella rufobrunnea</name>
    <name type="common">woodchip morel</name>
    <dbReference type="NCBI Taxonomy" id="368404"/>
    <lineage>
        <taxon>Eukaryota</taxon>
        <taxon>Fungi</taxon>
        <taxon>Dikarya</taxon>
        <taxon>Ascomycota</taxon>
        <taxon>Pezizomycotina</taxon>
        <taxon>Pezizomycetes</taxon>
        <taxon>Pezizales</taxon>
        <taxon>Morchellaceae</taxon>
        <taxon>Morchella</taxon>
        <taxon>Morchella sect. Rufobrunnea</taxon>
    </lineage>
</organism>
<name>A0A510AGN4_9PEZI</name>
<dbReference type="EMBL" id="MG681025">
    <property type="protein sequence ID" value="AVI61140.1"/>
    <property type="molecule type" value="Genomic_DNA"/>
</dbReference>
<dbReference type="AlphaFoldDB" id="A0A510AGN4"/>
<dbReference type="PANTHER" id="PTHR45789">
    <property type="entry name" value="FI18025P1"/>
    <property type="match status" value="1"/>
</dbReference>
<dbReference type="Gene3D" id="1.10.30.10">
    <property type="entry name" value="High mobility group box domain"/>
    <property type="match status" value="1"/>
</dbReference>
<dbReference type="SUPFAM" id="SSF47095">
    <property type="entry name" value="HMG-box"/>
    <property type="match status" value="1"/>
</dbReference>
<keyword evidence="2 5" id="KW-0238">DNA-binding</keyword>
<evidence type="ECO:0000256" key="6">
    <source>
        <dbReference type="SAM" id="MobiDB-lite"/>
    </source>
</evidence>
<evidence type="ECO:0000259" key="7">
    <source>
        <dbReference type="PROSITE" id="PS50118"/>
    </source>
</evidence>